<name>A0ABW5RCN3_9BACL</name>
<feature type="transmembrane region" description="Helical" evidence="1">
    <location>
        <begin position="158"/>
        <end position="178"/>
    </location>
</feature>
<evidence type="ECO:0000313" key="3">
    <source>
        <dbReference type="Proteomes" id="UP001597497"/>
    </source>
</evidence>
<protein>
    <recommendedName>
        <fullName evidence="4">Glycosyl transferase family 4</fullName>
    </recommendedName>
</protein>
<evidence type="ECO:0008006" key="4">
    <source>
        <dbReference type="Google" id="ProtNLM"/>
    </source>
</evidence>
<dbReference type="RefSeq" id="WP_379930373.1">
    <property type="nucleotide sequence ID" value="NZ_JBHUMM010000043.1"/>
</dbReference>
<keyword evidence="1" id="KW-0812">Transmembrane</keyword>
<evidence type="ECO:0000313" key="2">
    <source>
        <dbReference type="EMBL" id="MFD2672811.1"/>
    </source>
</evidence>
<keyword evidence="3" id="KW-1185">Reference proteome</keyword>
<keyword evidence="1" id="KW-1133">Transmembrane helix</keyword>
<keyword evidence="1" id="KW-0472">Membrane</keyword>
<reference evidence="3" key="1">
    <citation type="journal article" date="2019" name="Int. J. Syst. Evol. Microbiol.">
        <title>The Global Catalogue of Microorganisms (GCM) 10K type strain sequencing project: providing services to taxonomists for standard genome sequencing and annotation.</title>
        <authorList>
            <consortium name="The Broad Institute Genomics Platform"/>
            <consortium name="The Broad Institute Genome Sequencing Center for Infectious Disease"/>
            <person name="Wu L."/>
            <person name="Ma J."/>
        </authorList>
    </citation>
    <scope>NUCLEOTIDE SEQUENCE [LARGE SCALE GENOMIC DNA]</scope>
    <source>
        <strain evidence="3">KCTC 33676</strain>
    </source>
</reference>
<evidence type="ECO:0000256" key="1">
    <source>
        <dbReference type="SAM" id="Phobius"/>
    </source>
</evidence>
<dbReference type="Proteomes" id="UP001597497">
    <property type="component" value="Unassembled WGS sequence"/>
</dbReference>
<proteinExistence type="predicted"/>
<accession>A0ABW5RCN3</accession>
<feature type="transmembrane region" description="Helical" evidence="1">
    <location>
        <begin position="89"/>
        <end position="109"/>
    </location>
</feature>
<comment type="caution">
    <text evidence="2">The sequence shown here is derived from an EMBL/GenBank/DDBJ whole genome shotgun (WGS) entry which is preliminary data.</text>
</comment>
<feature type="transmembrane region" description="Helical" evidence="1">
    <location>
        <begin position="130"/>
        <end position="152"/>
    </location>
</feature>
<feature type="transmembrane region" description="Helical" evidence="1">
    <location>
        <begin position="238"/>
        <end position="269"/>
    </location>
</feature>
<gene>
    <name evidence="2" type="ORF">ACFSUC_14680</name>
</gene>
<feature type="transmembrane region" description="Helical" evidence="1">
    <location>
        <begin position="47"/>
        <end position="69"/>
    </location>
</feature>
<feature type="transmembrane region" description="Helical" evidence="1">
    <location>
        <begin position="6"/>
        <end position="26"/>
    </location>
</feature>
<organism evidence="2 3">
    <name type="scientific">Marinicrinis sediminis</name>
    <dbReference type="NCBI Taxonomy" id="1652465"/>
    <lineage>
        <taxon>Bacteria</taxon>
        <taxon>Bacillati</taxon>
        <taxon>Bacillota</taxon>
        <taxon>Bacilli</taxon>
        <taxon>Bacillales</taxon>
        <taxon>Paenibacillaceae</taxon>
    </lineage>
</organism>
<sequence>MEQAIERMILLVGWLGMYAVVTRTWLRLSCRLASRLGMRRENYTGRVIPVSGGLFVWAGLLNSIWIWGLMVEWIWQPSPAWSEVAWSEVLALCVALSVVFAIGWLDDAVGDRLTKGFRGHVSVLFREHRFTTGFLKIIGMSAAVLILLMMLIGEEESLFSLGILFLLWVLTINGFNLLDVRPGRSVKGWLGSALLVLPFLQWNLTLVVLLVPLIWMLVIWSPLDLRRKAMLGDSGANLIGFMMGYVLVTSCPAWLQGGWLIMWIVLHWIAERSSISRLIEQHDWLRRLDQWGGIQKQNR</sequence>
<feature type="transmembrane region" description="Helical" evidence="1">
    <location>
        <begin position="190"/>
        <end position="218"/>
    </location>
</feature>
<dbReference type="EMBL" id="JBHUMM010000043">
    <property type="protein sequence ID" value="MFD2672811.1"/>
    <property type="molecule type" value="Genomic_DNA"/>
</dbReference>